<proteinExistence type="predicted"/>
<dbReference type="AlphaFoldDB" id="A0A0A9AAK9"/>
<protein>
    <submittedName>
        <fullName evidence="2">Uncharacterized protein</fullName>
    </submittedName>
</protein>
<reference evidence="2" key="2">
    <citation type="journal article" date="2015" name="Data Brief">
        <title>Shoot transcriptome of the giant reed, Arundo donax.</title>
        <authorList>
            <person name="Barrero R.A."/>
            <person name="Guerrero F.D."/>
            <person name="Moolhuijzen P."/>
            <person name="Goolsby J.A."/>
            <person name="Tidwell J."/>
            <person name="Bellgard S.E."/>
            <person name="Bellgard M.I."/>
        </authorList>
    </citation>
    <scope>NUCLEOTIDE SEQUENCE</scope>
    <source>
        <tissue evidence="2">Shoot tissue taken approximately 20 cm above the soil surface</tissue>
    </source>
</reference>
<sequence length="27" mass="2852">MSWGSTRSARSLACGSSCRSSSSSRWA</sequence>
<reference evidence="2" key="1">
    <citation type="submission" date="2014-09" db="EMBL/GenBank/DDBJ databases">
        <authorList>
            <person name="Magalhaes I.L.F."/>
            <person name="Oliveira U."/>
            <person name="Santos F.R."/>
            <person name="Vidigal T.H.D.A."/>
            <person name="Brescovit A.D."/>
            <person name="Santos A.J."/>
        </authorList>
    </citation>
    <scope>NUCLEOTIDE SEQUENCE</scope>
    <source>
        <tissue evidence="2">Shoot tissue taken approximately 20 cm above the soil surface</tissue>
    </source>
</reference>
<feature type="region of interest" description="Disordered" evidence="1">
    <location>
        <begin position="1"/>
        <end position="27"/>
    </location>
</feature>
<evidence type="ECO:0000256" key="1">
    <source>
        <dbReference type="SAM" id="MobiDB-lite"/>
    </source>
</evidence>
<organism evidence="2">
    <name type="scientific">Arundo donax</name>
    <name type="common">Giant reed</name>
    <name type="synonym">Donax arundinaceus</name>
    <dbReference type="NCBI Taxonomy" id="35708"/>
    <lineage>
        <taxon>Eukaryota</taxon>
        <taxon>Viridiplantae</taxon>
        <taxon>Streptophyta</taxon>
        <taxon>Embryophyta</taxon>
        <taxon>Tracheophyta</taxon>
        <taxon>Spermatophyta</taxon>
        <taxon>Magnoliopsida</taxon>
        <taxon>Liliopsida</taxon>
        <taxon>Poales</taxon>
        <taxon>Poaceae</taxon>
        <taxon>PACMAD clade</taxon>
        <taxon>Arundinoideae</taxon>
        <taxon>Arundineae</taxon>
        <taxon>Arundo</taxon>
    </lineage>
</organism>
<evidence type="ECO:0000313" key="2">
    <source>
        <dbReference type="EMBL" id="JAD44077.1"/>
    </source>
</evidence>
<accession>A0A0A9AAK9</accession>
<name>A0A0A9AAK9_ARUDO</name>
<dbReference type="EMBL" id="GBRH01253818">
    <property type="protein sequence ID" value="JAD44077.1"/>
    <property type="molecule type" value="Transcribed_RNA"/>
</dbReference>
<feature type="compositionally biased region" description="Low complexity" evidence="1">
    <location>
        <begin position="7"/>
        <end position="27"/>
    </location>
</feature>